<dbReference type="Proteomes" id="UP001295684">
    <property type="component" value="Unassembled WGS sequence"/>
</dbReference>
<dbReference type="EMBL" id="CAMPGE010025403">
    <property type="protein sequence ID" value="CAI2383162.1"/>
    <property type="molecule type" value="Genomic_DNA"/>
</dbReference>
<protein>
    <submittedName>
        <fullName evidence="1">Uncharacterized protein</fullName>
    </submittedName>
</protein>
<organism evidence="1 2">
    <name type="scientific">Euplotes crassus</name>
    <dbReference type="NCBI Taxonomy" id="5936"/>
    <lineage>
        <taxon>Eukaryota</taxon>
        <taxon>Sar</taxon>
        <taxon>Alveolata</taxon>
        <taxon>Ciliophora</taxon>
        <taxon>Intramacronucleata</taxon>
        <taxon>Spirotrichea</taxon>
        <taxon>Hypotrichia</taxon>
        <taxon>Euplotida</taxon>
        <taxon>Euplotidae</taxon>
        <taxon>Moneuplotes</taxon>
    </lineage>
</organism>
<gene>
    <name evidence="1" type="ORF">ECRASSUSDP1_LOCUS24655</name>
</gene>
<keyword evidence="2" id="KW-1185">Reference proteome</keyword>
<name>A0AAD1Y5A3_EUPCR</name>
<reference evidence="1" key="1">
    <citation type="submission" date="2023-07" db="EMBL/GenBank/DDBJ databases">
        <authorList>
            <consortium name="AG Swart"/>
            <person name="Singh M."/>
            <person name="Singh A."/>
            <person name="Seah K."/>
            <person name="Emmerich C."/>
        </authorList>
    </citation>
    <scope>NUCLEOTIDE SEQUENCE</scope>
    <source>
        <strain evidence="1">DP1</strain>
    </source>
</reference>
<evidence type="ECO:0000313" key="2">
    <source>
        <dbReference type="Proteomes" id="UP001295684"/>
    </source>
</evidence>
<evidence type="ECO:0000313" key="1">
    <source>
        <dbReference type="EMBL" id="CAI2383162.1"/>
    </source>
</evidence>
<accession>A0AAD1Y5A3</accession>
<comment type="caution">
    <text evidence="1">The sequence shown here is derived from an EMBL/GenBank/DDBJ whole genome shotgun (WGS) entry which is preliminary data.</text>
</comment>
<dbReference type="AlphaFoldDB" id="A0AAD1Y5A3"/>
<sequence length="62" mass="6707">MLLSSFLEGKECSIAYACILLSLLAAECLLSHIGKDSLSSCSIKKRPPHCASLLRDSHQLGF</sequence>
<proteinExistence type="predicted"/>